<sequence length="475" mass="54542">MQQTIRNAPEYPLNSDGITYWQAFHWNEVEGHFTNTGEVSPTVMFQDRFARKVVYDYPAWESVFAQDCIMDKIGVSYYGQDPLVTMWQNRGGDQPWAPLATTLGSFCYVPVCYILNNCLDSNLNKLDFTHLGETSMEHYARLQSGKTLFPSIRIKDDPFKTNFSLWFLLVDLKELPKLYEQLVSLNGQMRGFRRFASAFGSHRAFKSVANAYLVNQFAIKAFIQDLKDFIELVIEVATTVKKKQGMDLANAFRTRVTREDAPGTEVSFRATFREFGCDATVDFRMKEEPLRTYGVMKYYFVQPELAGFLNRIAQLVDRLGLLDPAALWDVLPWTFVMDWFFHVGEWLSRNLKPRLFPSDLVIADYCESSGRTIRWEASLTAHMPAHFHEPAMPLFERLPIARGVSLKYGRKRMFPVLPSIDLSTVIDPTINVFSVKRVLIGSALVGQRSHIGGTGKSSPLIRYRGHEYHDYRGDM</sequence>
<proteinExistence type="predicted"/>
<evidence type="ECO:0000313" key="1">
    <source>
        <dbReference type="EMBL" id="QDH87563.1"/>
    </source>
</evidence>
<name>A0A514D1S3_9VIRU</name>
<reference evidence="1" key="1">
    <citation type="submission" date="2019-05" db="EMBL/GenBank/DDBJ databases">
        <title>Metatranscriptomic reconstruction reveals RNA viruses with the potential to shape carbon cycling in soil.</title>
        <authorList>
            <person name="Starr E.P."/>
            <person name="Nuccio E."/>
            <person name="Pett-Ridge J."/>
            <person name="Banfield J.F."/>
            <person name="Firestone M.K."/>
        </authorList>
    </citation>
    <scope>NUCLEOTIDE SEQUENCE</scope>
    <source>
        <strain evidence="1">H2_Bulk_35_scaffold_297</strain>
    </source>
</reference>
<accession>A0A514D1S3</accession>
<gene>
    <name evidence="1" type="ORF">H2Bulk35297_000001</name>
</gene>
<organism evidence="1">
    <name type="scientific">Leviviridae sp</name>
    <dbReference type="NCBI Taxonomy" id="2027243"/>
    <lineage>
        <taxon>Viruses</taxon>
        <taxon>Riboviria</taxon>
        <taxon>Orthornavirae</taxon>
        <taxon>Lenarviricota</taxon>
        <taxon>Leviviricetes</taxon>
        <taxon>Norzivirales</taxon>
        <taxon>Fiersviridae</taxon>
    </lineage>
</organism>
<dbReference type="EMBL" id="MN033480">
    <property type="protein sequence ID" value="QDH87563.1"/>
    <property type="molecule type" value="Genomic_RNA"/>
</dbReference>
<protein>
    <submittedName>
        <fullName evidence="1">Uncharacterized protein</fullName>
    </submittedName>
</protein>